<keyword evidence="2" id="KW-1185">Reference proteome</keyword>
<reference evidence="1 2" key="1">
    <citation type="journal article" date="2024" name="Plant Biotechnol. J.">
        <title>Genome and CRISPR/Cas9 system of a widespread forest tree (Populus alba) in the world.</title>
        <authorList>
            <person name="Liu Y.J."/>
            <person name="Jiang P.F."/>
            <person name="Han X.M."/>
            <person name="Li X.Y."/>
            <person name="Wang H.M."/>
            <person name="Wang Y.J."/>
            <person name="Wang X.X."/>
            <person name="Zeng Q.Y."/>
        </authorList>
    </citation>
    <scope>NUCLEOTIDE SEQUENCE [LARGE SCALE GENOMIC DNA]</scope>
    <source>
        <strain evidence="2">cv. PAL-ZL1</strain>
    </source>
</reference>
<evidence type="ECO:0000313" key="1">
    <source>
        <dbReference type="EMBL" id="KAL3610929.1"/>
    </source>
</evidence>
<dbReference type="Proteomes" id="UP000309997">
    <property type="component" value="Unassembled WGS sequence"/>
</dbReference>
<sequence length="97" mass="10298">MAGAAAGGEVRKLTTVEQNLVAPRNRWTMAGGVAAERKTIQLVWVITVDNLLSLPDCGEKEETKASPATGGKPGWWLLEVDGDEGVKLIVVPSQGEK</sequence>
<name>A0ACC4D1L4_POPAL</name>
<gene>
    <name evidence="1" type="ORF">D5086_001949</name>
</gene>
<proteinExistence type="predicted"/>
<comment type="caution">
    <text evidence="1">The sequence shown here is derived from an EMBL/GenBank/DDBJ whole genome shotgun (WGS) entry which is preliminary data.</text>
</comment>
<dbReference type="EMBL" id="RCHU02000001">
    <property type="protein sequence ID" value="KAL3610929.1"/>
    <property type="molecule type" value="Genomic_DNA"/>
</dbReference>
<organism evidence="1 2">
    <name type="scientific">Populus alba</name>
    <name type="common">White poplar</name>
    <dbReference type="NCBI Taxonomy" id="43335"/>
    <lineage>
        <taxon>Eukaryota</taxon>
        <taxon>Viridiplantae</taxon>
        <taxon>Streptophyta</taxon>
        <taxon>Embryophyta</taxon>
        <taxon>Tracheophyta</taxon>
        <taxon>Spermatophyta</taxon>
        <taxon>Magnoliopsida</taxon>
        <taxon>eudicotyledons</taxon>
        <taxon>Gunneridae</taxon>
        <taxon>Pentapetalae</taxon>
        <taxon>rosids</taxon>
        <taxon>fabids</taxon>
        <taxon>Malpighiales</taxon>
        <taxon>Salicaceae</taxon>
        <taxon>Saliceae</taxon>
        <taxon>Populus</taxon>
    </lineage>
</organism>
<protein>
    <submittedName>
        <fullName evidence="1">Uncharacterized protein</fullName>
    </submittedName>
</protein>
<accession>A0ACC4D1L4</accession>
<evidence type="ECO:0000313" key="2">
    <source>
        <dbReference type="Proteomes" id="UP000309997"/>
    </source>
</evidence>